<reference evidence="5 6" key="1">
    <citation type="submission" date="2020-08" db="EMBL/GenBank/DDBJ databases">
        <title>Genomic Encyclopedia of Type Strains, Phase IV (KMG-V): Genome sequencing to study the core and pangenomes of soil and plant-associated prokaryotes.</title>
        <authorList>
            <person name="Whitman W."/>
        </authorList>
    </citation>
    <scope>NUCLEOTIDE SEQUENCE [LARGE SCALE GENOMIC DNA]</scope>
    <source>
        <strain evidence="5 6">SEMIA 4011</strain>
    </source>
</reference>
<keyword evidence="3" id="KW-0645">Protease</keyword>
<dbReference type="InterPro" id="IPR000223">
    <property type="entry name" value="Pept_S26A_signal_pept_1"/>
</dbReference>
<evidence type="ECO:0000256" key="2">
    <source>
        <dbReference type="ARBA" id="ARBA00022801"/>
    </source>
</evidence>
<evidence type="ECO:0000256" key="3">
    <source>
        <dbReference type="RuleBase" id="RU362042"/>
    </source>
</evidence>
<proteinExistence type="inferred from homology"/>
<comment type="catalytic activity">
    <reaction evidence="3">
        <text>Cleavage of hydrophobic, N-terminal signal or leader sequences from secreted and periplasmic proteins.</text>
        <dbReference type="EC" id="3.4.21.89"/>
    </reaction>
</comment>
<comment type="subcellular location">
    <subcellularLocation>
        <location evidence="3">Membrane</location>
        <topology evidence="3">Single-pass type II membrane protein</topology>
    </subcellularLocation>
</comment>
<dbReference type="EMBL" id="JACIIJ010000003">
    <property type="protein sequence ID" value="MBB6220484.1"/>
    <property type="molecule type" value="Genomic_DNA"/>
</dbReference>
<evidence type="ECO:0000256" key="1">
    <source>
        <dbReference type="ARBA" id="ARBA00019232"/>
    </source>
</evidence>
<dbReference type="GO" id="GO:0009003">
    <property type="term" value="F:signal peptidase activity"/>
    <property type="evidence" value="ECO:0007669"/>
    <property type="project" value="UniProtKB-EC"/>
</dbReference>
<dbReference type="SUPFAM" id="SSF51306">
    <property type="entry name" value="LexA/Signal peptidase"/>
    <property type="match status" value="1"/>
</dbReference>
<dbReference type="Pfam" id="PF10502">
    <property type="entry name" value="Peptidase_S26"/>
    <property type="match status" value="1"/>
</dbReference>
<dbReference type="EC" id="3.4.21.89" evidence="3"/>
<accession>A0A7X0DSB8</accession>
<dbReference type="InterPro" id="IPR036286">
    <property type="entry name" value="LexA/Signal_pep-like_sf"/>
</dbReference>
<evidence type="ECO:0000259" key="4">
    <source>
        <dbReference type="Pfam" id="PF10502"/>
    </source>
</evidence>
<dbReference type="InterPro" id="IPR019758">
    <property type="entry name" value="Pept_S26A_signal_pept_1_CS"/>
</dbReference>
<dbReference type="InterPro" id="IPR019533">
    <property type="entry name" value="Peptidase_S26"/>
</dbReference>
<name>A0A7X0DSB8_RHILE</name>
<evidence type="ECO:0000313" key="5">
    <source>
        <dbReference type="EMBL" id="MBB6220484.1"/>
    </source>
</evidence>
<gene>
    <name evidence="5" type="ORF">GGE66_001442</name>
</gene>
<protein>
    <recommendedName>
        <fullName evidence="1 3">Signal peptidase I</fullName>
        <ecNumber evidence="3">3.4.21.89</ecNumber>
    </recommendedName>
</protein>
<evidence type="ECO:0000313" key="6">
    <source>
        <dbReference type="Proteomes" id="UP000517187"/>
    </source>
</evidence>
<comment type="similarity">
    <text evidence="3">Belongs to the peptidase S26 family.</text>
</comment>
<sequence length="54" mass="6181">MVPDGHYFVLGDNRDNSLDSRFDMGFVPDDNIYAKAALLLFNSEDKSRQASWIQ</sequence>
<feature type="domain" description="Peptidase S26" evidence="4">
    <location>
        <begin position="2"/>
        <end position="39"/>
    </location>
</feature>
<organism evidence="5 6">
    <name type="scientific">Rhizobium leguminosarum</name>
    <dbReference type="NCBI Taxonomy" id="384"/>
    <lineage>
        <taxon>Bacteria</taxon>
        <taxon>Pseudomonadati</taxon>
        <taxon>Pseudomonadota</taxon>
        <taxon>Alphaproteobacteria</taxon>
        <taxon>Hyphomicrobiales</taxon>
        <taxon>Rhizobiaceae</taxon>
        <taxon>Rhizobium/Agrobacterium group</taxon>
        <taxon>Rhizobium</taxon>
    </lineage>
</organism>
<comment type="caution">
    <text evidence="5">The sequence shown here is derived from an EMBL/GenBank/DDBJ whole genome shotgun (WGS) entry which is preliminary data.</text>
</comment>
<dbReference type="NCBIfam" id="TIGR02227">
    <property type="entry name" value="sigpep_I_bact"/>
    <property type="match status" value="1"/>
</dbReference>
<dbReference type="GO" id="GO:0016020">
    <property type="term" value="C:membrane"/>
    <property type="evidence" value="ECO:0007669"/>
    <property type="project" value="UniProtKB-SubCell"/>
</dbReference>
<dbReference type="Proteomes" id="UP000517187">
    <property type="component" value="Unassembled WGS sequence"/>
</dbReference>
<keyword evidence="2 3" id="KW-0378">Hydrolase</keyword>
<dbReference type="GO" id="GO:0006465">
    <property type="term" value="P:signal peptide processing"/>
    <property type="evidence" value="ECO:0007669"/>
    <property type="project" value="InterPro"/>
</dbReference>
<dbReference type="PROSITE" id="PS00761">
    <property type="entry name" value="SPASE_I_3"/>
    <property type="match status" value="1"/>
</dbReference>
<dbReference type="CDD" id="cd06530">
    <property type="entry name" value="S26_SPase_I"/>
    <property type="match status" value="1"/>
</dbReference>
<dbReference type="AlphaFoldDB" id="A0A7X0DSB8"/>
<dbReference type="Gene3D" id="2.10.109.10">
    <property type="entry name" value="Umud Fragment, subunit A"/>
    <property type="match status" value="1"/>
</dbReference>
<dbReference type="GO" id="GO:0004252">
    <property type="term" value="F:serine-type endopeptidase activity"/>
    <property type="evidence" value="ECO:0007669"/>
    <property type="project" value="InterPro"/>
</dbReference>